<sequence>MKSLKKISLILLLLPSVLWASVAIQNTPVLGGIAVIDFESNHPNPKAFYHTTPLYVQHIKNNRWQVLIGIPLLEKLGKKSVTIQGFTTQTLDFEVKTHTYKEQRITLKGKKKKYVNPNLAHTKRINKERPILSKARTTFSTQSLSKGIFTRPVDGITTSPFGLKRFYNGEARRPHTGLDYAGATGTPIKAPAAGRVILIGEYFFNGKTIFLDHGQGLISAYIHLNKHLVKQGQSVKQGEIIGEIGQSGRSTGPHLHWSVYLNRTAINPNLLLGQQ</sequence>
<feature type="domain" description="M23ase beta-sheet core" evidence="2">
    <location>
        <begin position="174"/>
        <end position="268"/>
    </location>
</feature>
<dbReference type="InterPro" id="IPR016047">
    <property type="entry name" value="M23ase_b-sheet_dom"/>
</dbReference>
<dbReference type="CDD" id="cd12797">
    <property type="entry name" value="M23_peptidase"/>
    <property type="match status" value="1"/>
</dbReference>
<dbReference type="RefSeq" id="WP_071563385.1">
    <property type="nucleotide sequence ID" value="NZ_MIQH01000224.1"/>
</dbReference>
<dbReference type="SUPFAM" id="SSF51261">
    <property type="entry name" value="Duplicated hybrid motif"/>
    <property type="match status" value="1"/>
</dbReference>
<protein>
    <submittedName>
        <fullName evidence="4">Peptidase M23</fullName>
    </submittedName>
</protein>
<dbReference type="OrthoDB" id="9805070at2"/>
<feature type="domain" description="Peptidase family M23 N-terminal" evidence="3">
    <location>
        <begin position="26"/>
        <end position="96"/>
    </location>
</feature>
<organism evidence="4 5">
    <name type="scientific">Bathymodiolus thermophilus thioautotrophic gill symbiont</name>
    <dbReference type="NCBI Taxonomy" id="2360"/>
    <lineage>
        <taxon>Bacteria</taxon>
        <taxon>Pseudomonadati</taxon>
        <taxon>Pseudomonadota</taxon>
        <taxon>Gammaproteobacteria</taxon>
        <taxon>sulfur-oxidizing symbionts</taxon>
    </lineage>
</organism>
<comment type="caution">
    <text evidence="4">The sequence shown here is derived from an EMBL/GenBank/DDBJ whole genome shotgun (WGS) entry which is preliminary data.</text>
</comment>
<dbReference type="AlphaFoldDB" id="A0A1J5UB09"/>
<dbReference type="Gene3D" id="2.70.70.10">
    <property type="entry name" value="Glucose Permease (Domain IIA)"/>
    <property type="match status" value="1"/>
</dbReference>
<proteinExistence type="predicted"/>
<dbReference type="Gene3D" id="2.60.40.1590">
    <property type="entry name" value="Peptidoglycan hydrolase domains"/>
    <property type="match status" value="1"/>
</dbReference>
<dbReference type="Pfam" id="PF01551">
    <property type="entry name" value="Peptidase_M23"/>
    <property type="match status" value="1"/>
</dbReference>
<evidence type="ECO:0000313" key="4">
    <source>
        <dbReference type="EMBL" id="OIR25561.1"/>
    </source>
</evidence>
<dbReference type="InterPro" id="IPR011055">
    <property type="entry name" value="Dup_hybrid_motif"/>
</dbReference>
<evidence type="ECO:0000313" key="5">
    <source>
        <dbReference type="Proteomes" id="UP000182798"/>
    </source>
</evidence>
<name>A0A1J5UB09_9GAMM</name>
<dbReference type="InterPro" id="IPR050570">
    <property type="entry name" value="Cell_wall_metabolism_enzyme"/>
</dbReference>
<gene>
    <name evidence="4" type="ORF">BGC33_13625</name>
</gene>
<keyword evidence="1" id="KW-0732">Signal</keyword>
<evidence type="ECO:0000256" key="1">
    <source>
        <dbReference type="SAM" id="SignalP"/>
    </source>
</evidence>
<dbReference type="InterPro" id="IPR040487">
    <property type="entry name" value="Peptidase_M23_N"/>
</dbReference>
<dbReference type="PANTHER" id="PTHR21666:SF285">
    <property type="entry name" value="M23 FAMILY METALLOPEPTIDASE"/>
    <property type="match status" value="1"/>
</dbReference>
<dbReference type="PANTHER" id="PTHR21666">
    <property type="entry name" value="PEPTIDASE-RELATED"/>
    <property type="match status" value="1"/>
</dbReference>
<dbReference type="EMBL" id="MIQH01000224">
    <property type="protein sequence ID" value="OIR25561.1"/>
    <property type="molecule type" value="Genomic_DNA"/>
</dbReference>
<dbReference type="Proteomes" id="UP000182798">
    <property type="component" value="Unassembled WGS sequence"/>
</dbReference>
<accession>A0A1J5UB09</accession>
<dbReference type="GO" id="GO:0004222">
    <property type="term" value="F:metalloendopeptidase activity"/>
    <property type="evidence" value="ECO:0007669"/>
    <property type="project" value="TreeGrafter"/>
</dbReference>
<dbReference type="FunFam" id="2.70.70.10:FF:000019">
    <property type="entry name" value="M23 family peptidase"/>
    <property type="match status" value="1"/>
</dbReference>
<evidence type="ECO:0000259" key="2">
    <source>
        <dbReference type="Pfam" id="PF01551"/>
    </source>
</evidence>
<evidence type="ECO:0000259" key="3">
    <source>
        <dbReference type="Pfam" id="PF18421"/>
    </source>
</evidence>
<dbReference type="Pfam" id="PF18421">
    <property type="entry name" value="Peptidase_M23_N"/>
    <property type="match status" value="1"/>
</dbReference>
<feature type="chain" id="PRO_5009635946" evidence="1">
    <location>
        <begin position="21"/>
        <end position="275"/>
    </location>
</feature>
<feature type="signal peptide" evidence="1">
    <location>
        <begin position="1"/>
        <end position="20"/>
    </location>
</feature>
<reference evidence="5" key="1">
    <citation type="submission" date="2016-09" db="EMBL/GenBank/DDBJ databases">
        <title>Genome Sequence of Bathymodiolus thermophilus sulfur-oxidizing gill endosymbiont.</title>
        <authorList>
            <person name="Ponnudurai R."/>
            <person name="Kleiner M."/>
            <person name="Sayavedra L."/>
            <person name="Thuermer A."/>
            <person name="Felbeck H."/>
            <person name="Schlueter R."/>
            <person name="Schweder T."/>
            <person name="Markert S."/>
        </authorList>
    </citation>
    <scope>NUCLEOTIDE SEQUENCE [LARGE SCALE GENOMIC DNA]</scope>
    <source>
        <strain evidence="5">BAT/CrabSpa'14</strain>
    </source>
</reference>